<dbReference type="AlphaFoldDB" id="D9PLQ9"/>
<accession>D9PLQ9</accession>
<reference evidence="1" key="1">
    <citation type="submission" date="2010-07" db="EMBL/GenBank/DDBJ databases">
        <authorList>
            <consortium name="CONSOLIDER consortium CSD2007-00005"/>
            <person name="Guazzaroni M.-E."/>
            <person name="Richter M."/>
            <person name="Garcia-Salamanca A."/>
            <person name="Yarza P."/>
            <person name="Ferrer M."/>
        </authorList>
    </citation>
    <scope>NUCLEOTIDE SEQUENCE</scope>
</reference>
<gene>
    <name evidence="1" type="ORF">LDC_2482</name>
</gene>
<protein>
    <submittedName>
        <fullName evidence="1">Uncharacterized protein</fullName>
    </submittedName>
</protein>
<name>D9PLQ9_9ZZZZ</name>
<dbReference type="EMBL" id="ADZX01000754">
    <property type="protein sequence ID" value="EFK95516.1"/>
    <property type="molecule type" value="Genomic_DNA"/>
</dbReference>
<comment type="caution">
    <text evidence="1">The sequence shown here is derived from an EMBL/GenBank/DDBJ whole genome shotgun (WGS) entry which is preliminary data.</text>
</comment>
<evidence type="ECO:0000313" key="1">
    <source>
        <dbReference type="EMBL" id="EFK95516.1"/>
    </source>
</evidence>
<sequence>MVCRKLSASYVFSSHSGFLKNGILILDERNKVVDLIDTCGNIREEANLEYYNGILIPGFINTHSRKVCIENGSCFADDAQSILKRMIFIQQNNPETKLSELLSRATIKEAKSLGIDTHAGSFEKGKLPGVNLIEKADLQLLILTGKSKIKKIV</sequence>
<organism evidence="1">
    <name type="scientific">sediment metagenome</name>
    <dbReference type="NCBI Taxonomy" id="749907"/>
    <lineage>
        <taxon>unclassified sequences</taxon>
        <taxon>metagenomes</taxon>
        <taxon>ecological metagenomes</taxon>
    </lineage>
</organism>
<proteinExistence type="predicted"/>
<reference evidence="1" key="2">
    <citation type="journal article" date="2011" name="Microb. Ecol.">
        <title>Taxonomic and Functional Metagenomic Profiling of the Microbial Community in the Anoxic Sediment of a Sub-saline Shallow Lake (Laguna de Carrizo, Central Spain).</title>
        <authorList>
            <person name="Ferrer M."/>
            <person name="Guazzaroni M.E."/>
            <person name="Richter M."/>
            <person name="Garcia-Salamanca A."/>
            <person name="Yarza P."/>
            <person name="Suarez-Suarez A."/>
            <person name="Solano J."/>
            <person name="Alcaide M."/>
            <person name="van Dillewijn P."/>
            <person name="Molina-Henares M.A."/>
            <person name="Lopez-Cortes N."/>
            <person name="Al-Ramahi Y."/>
            <person name="Guerrero C."/>
            <person name="Acosta A."/>
            <person name="de Eugenio L.I."/>
            <person name="Martinez V."/>
            <person name="Marques S."/>
            <person name="Rojo F."/>
            <person name="Santero E."/>
            <person name="Genilloud O."/>
            <person name="Perez-Perez J."/>
            <person name="Rossello-Mora R."/>
            <person name="Ramos J.L."/>
        </authorList>
    </citation>
    <scope>NUCLEOTIDE SEQUENCE</scope>
</reference>